<organism evidence="11 12">
    <name type="scientific">Denitratisoma oestradiolicum</name>
    <dbReference type="NCBI Taxonomy" id="311182"/>
    <lineage>
        <taxon>Bacteria</taxon>
        <taxon>Pseudomonadati</taxon>
        <taxon>Pseudomonadota</taxon>
        <taxon>Betaproteobacteria</taxon>
        <taxon>Nitrosomonadales</taxon>
        <taxon>Sterolibacteriaceae</taxon>
        <taxon>Denitratisoma</taxon>
    </lineage>
</organism>
<dbReference type="GO" id="GO:0055085">
    <property type="term" value="P:transmembrane transport"/>
    <property type="evidence" value="ECO:0007669"/>
    <property type="project" value="InterPro"/>
</dbReference>
<evidence type="ECO:0000256" key="2">
    <source>
        <dbReference type="ARBA" id="ARBA00006555"/>
    </source>
</evidence>
<evidence type="ECO:0000259" key="10">
    <source>
        <dbReference type="PROSITE" id="PS52015"/>
    </source>
</evidence>
<protein>
    <submittedName>
        <fullName evidence="11">Putative Gram-negative bacterial tonB protein</fullName>
    </submittedName>
</protein>
<dbReference type="InterPro" id="IPR037682">
    <property type="entry name" value="TonB_C"/>
</dbReference>
<dbReference type="GO" id="GO:0031992">
    <property type="term" value="F:energy transducer activity"/>
    <property type="evidence" value="ECO:0007669"/>
    <property type="project" value="TreeGrafter"/>
</dbReference>
<evidence type="ECO:0000256" key="3">
    <source>
        <dbReference type="ARBA" id="ARBA00022448"/>
    </source>
</evidence>
<dbReference type="AlphaFoldDB" id="A0A6S6XUV5"/>
<dbReference type="Gene3D" id="3.30.1150.10">
    <property type="match status" value="1"/>
</dbReference>
<evidence type="ECO:0000256" key="8">
    <source>
        <dbReference type="ARBA" id="ARBA00022989"/>
    </source>
</evidence>
<dbReference type="KEGG" id="doe:DENOEST_2647"/>
<keyword evidence="9" id="KW-0472">Membrane</keyword>
<gene>
    <name evidence="11" type="ORF">DENOEST_2647</name>
</gene>
<dbReference type="SUPFAM" id="SSF74653">
    <property type="entry name" value="TolA/TonB C-terminal domain"/>
    <property type="match status" value="1"/>
</dbReference>
<comment type="similarity">
    <text evidence="2">Belongs to the TonB family.</text>
</comment>
<dbReference type="NCBIfam" id="TIGR01352">
    <property type="entry name" value="tonB_Cterm"/>
    <property type="match status" value="1"/>
</dbReference>
<dbReference type="PANTHER" id="PTHR33446">
    <property type="entry name" value="PROTEIN TONB-RELATED"/>
    <property type="match status" value="1"/>
</dbReference>
<dbReference type="PROSITE" id="PS52015">
    <property type="entry name" value="TONB_CTD"/>
    <property type="match status" value="1"/>
</dbReference>
<evidence type="ECO:0000313" key="11">
    <source>
        <dbReference type="EMBL" id="CAB1369812.1"/>
    </source>
</evidence>
<dbReference type="EMBL" id="LR778301">
    <property type="protein sequence ID" value="CAB1369812.1"/>
    <property type="molecule type" value="Genomic_DNA"/>
</dbReference>
<evidence type="ECO:0000256" key="7">
    <source>
        <dbReference type="ARBA" id="ARBA00022927"/>
    </source>
</evidence>
<sequence length="214" mass="22591">MAAEARGPLKFSGSRFLDDPSAGASRLPALLLAGLVHGLMLPGLLQKGPSAPALRVPFQVAMITPPPPLRPIPQVPRHDPQLPPASSPPLALAALPVPVPADPPLSVVTPVWVVPDVAPPLVAARLDADSPLNLPPRYPASSRRAREEGTVVLVVRVSAEGLAEEVSIRQGSGYPALDQAALEAVRRWRFLPVPRGEQRLAASVVVPVEFSLDR</sequence>
<keyword evidence="3" id="KW-0813">Transport</keyword>
<name>A0A6S6XUV5_9PROT</name>
<keyword evidence="8" id="KW-1133">Transmembrane helix</keyword>
<proteinExistence type="inferred from homology"/>
<dbReference type="PANTHER" id="PTHR33446:SF2">
    <property type="entry name" value="PROTEIN TONB"/>
    <property type="match status" value="1"/>
</dbReference>
<comment type="subcellular location">
    <subcellularLocation>
        <location evidence="1">Cell inner membrane</location>
        <topology evidence="1">Single-pass membrane protein</topology>
        <orientation evidence="1">Periplasmic side</orientation>
    </subcellularLocation>
</comment>
<evidence type="ECO:0000313" key="12">
    <source>
        <dbReference type="Proteomes" id="UP000515733"/>
    </source>
</evidence>
<evidence type="ECO:0000256" key="4">
    <source>
        <dbReference type="ARBA" id="ARBA00022475"/>
    </source>
</evidence>
<keyword evidence="5" id="KW-0997">Cell inner membrane</keyword>
<keyword evidence="12" id="KW-1185">Reference proteome</keyword>
<dbReference type="Pfam" id="PF03544">
    <property type="entry name" value="TonB_C"/>
    <property type="match status" value="1"/>
</dbReference>
<evidence type="ECO:0000256" key="1">
    <source>
        <dbReference type="ARBA" id="ARBA00004383"/>
    </source>
</evidence>
<keyword evidence="7" id="KW-0653">Protein transport</keyword>
<dbReference type="GO" id="GO:0015031">
    <property type="term" value="P:protein transport"/>
    <property type="evidence" value="ECO:0007669"/>
    <property type="project" value="UniProtKB-KW"/>
</dbReference>
<reference evidence="11 12" key="1">
    <citation type="submission" date="2020-03" db="EMBL/GenBank/DDBJ databases">
        <authorList>
            <consortium name="Genoscope - CEA"/>
            <person name="William W."/>
        </authorList>
    </citation>
    <scope>NUCLEOTIDE SEQUENCE [LARGE SCALE GENOMIC DNA]</scope>
    <source>
        <strain evidence="12">DSM 16959</strain>
    </source>
</reference>
<evidence type="ECO:0000256" key="9">
    <source>
        <dbReference type="ARBA" id="ARBA00023136"/>
    </source>
</evidence>
<evidence type="ECO:0000256" key="5">
    <source>
        <dbReference type="ARBA" id="ARBA00022519"/>
    </source>
</evidence>
<keyword evidence="6" id="KW-0812">Transmembrane</keyword>
<dbReference type="Proteomes" id="UP000515733">
    <property type="component" value="Chromosome"/>
</dbReference>
<evidence type="ECO:0000256" key="6">
    <source>
        <dbReference type="ARBA" id="ARBA00022692"/>
    </source>
</evidence>
<dbReference type="InterPro" id="IPR051045">
    <property type="entry name" value="TonB-dependent_transducer"/>
</dbReference>
<feature type="domain" description="TonB C-terminal" evidence="10">
    <location>
        <begin position="123"/>
        <end position="214"/>
    </location>
</feature>
<keyword evidence="4" id="KW-1003">Cell membrane</keyword>
<dbReference type="InterPro" id="IPR006260">
    <property type="entry name" value="TonB/TolA_C"/>
</dbReference>
<accession>A0A6S6XUV5</accession>
<dbReference type="GO" id="GO:0098797">
    <property type="term" value="C:plasma membrane protein complex"/>
    <property type="evidence" value="ECO:0007669"/>
    <property type="project" value="TreeGrafter"/>
</dbReference>